<reference evidence="4 5" key="1">
    <citation type="submission" date="2017-11" db="EMBL/GenBank/DDBJ databases">
        <title>De novo assembly and phasing of dikaryotic genomes from two isolates of Puccinia coronata f. sp. avenae, the causal agent of oat crown rust.</title>
        <authorList>
            <person name="Miller M.E."/>
            <person name="Zhang Y."/>
            <person name="Omidvar V."/>
            <person name="Sperschneider J."/>
            <person name="Schwessinger B."/>
            <person name="Raley C."/>
            <person name="Palmer J.M."/>
            <person name="Garnica D."/>
            <person name="Upadhyaya N."/>
            <person name="Rathjen J."/>
            <person name="Taylor J.M."/>
            <person name="Park R.F."/>
            <person name="Dodds P.N."/>
            <person name="Hirsch C.D."/>
            <person name="Kianian S.F."/>
            <person name="Figueroa M."/>
        </authorList>
    </citation>
    <scope>NUCLEOTIDE SEQUENCE [LARGE SCALE GENOMIC DNA]</scope>
    <source>
        <strain evidence="4">12NC29</strain>
    </source>
</reference>
<evidence type="ECO:0000313" key="5">
    <source>
        <dbReference type="Proteomes" id="UP000235388"/>
    </source>
</evidence>
<dbReference type="OrthoDB" id="2505734at2759"/>
<keyword evidence="5" id="KW-1185">Reference proteome</keyword>
<dbReference type="PANTHER" id="PTHR39466">
    <property type="entry name" value="RGS DOMAIN-CONTAINING PROTEIN"/>
    <property type="match status" value="1"/>
</dbReference>
<feature type="transmembrane region" description="Helical" evidence="2">
    <location>
        <begin position="443"/>
        <end position="460"/>
    </location>
</feature>
<feature type="transmembrane region" description="Helical" evidence="2">
    <location>
        <begin position="410"/>
        <end position="431"/>
    </location>
</feature>
<evidence type="ECO:0000256" key="1">
    <source>
        <dbReference type="SAM" id="MobiDB-lite"/>
    </source>
</evidence>
<evidence type="ECO:0008006" key="6">
    <source>
        <dbReference type="Google" id="ProtNLM"/>
    </source>
</evidence>
<proteinExistence type="predicted"/>
<dbReference type="EMBL" id="PGCJ01000810">
    <property type="protein sequence ID" value="PLW19601.1"/>
    <property type="molecule type" value="Genomic_DNA"/>
</dbReference>
<feature type="transmembrane region" description="Helical" evidence="2">
    <location>
        <begin position="367"/>
        <end position="389"/>
    </location>
</feature>
<feature type="compositionally biased region" description="Basic and acidic residues" evidence="1">
    <location>
        <begin position="225"/>
        <end position="238"/>
    </location>
</feature>
<keyword evidence="2" id="KW-0812">Transmembrane</keyword>
<feature type="transmembrane region" description="Helical" evidence="2">
    <location>
        <begin position="532"/>
        <end position="553"/>
    </location>
</feature>
<protein>
    <recommendedName>
        <fullName evidence="6">RGS domain-containing protein</fullName>
    </recommendedName>
</protein>
<dbReference type="EMBL" id="PGCJ01000098">
    <property type="protein sequence ID" value="PLW49075.1"/>
    <property type="molecule type" value="Genomic_DNA"/>
</dbReference>
<keyword evidence="2" id="KW-0472">Membrane</keyword>
<dbReference type="STRING" id="200324.A0A2N5VGD8"/>
<dbReference type="PANTHER" id="PTHR39466:SF1">
    <property type="entry name" value="RGS DOMAIN-CONTAINING PROTEIN"/>
    <property type="match status" value="1"/>
</dbReference>
<feature type="region of interest" description="Disordered" evidence="1">
    <location>
        <begin position="225"/>
        <end position="272"/>
    </location>
</feature>
<organism evidence="4 5">
    <name type="scientific">Puccinia coronata f. sp. avenae</name>
    <dbReference type="NCBI Taxonomy" id="200324"/>
    <lineage>
        <taxon>Eukaryota</taxon>
        <taxon>Fungi</taxon>
        <taxon>Dikarya</taxon>
        <taxon>Basidiomycota</taxon>
        <taxon>Pucciniomycotina</taxon>
        <taxon>Pucciniomycetes</taxon>
        <taxon>Pucciniales</taxon>
        <taxon>Pucciniaceae</taxon>
        <taxon>Puccinia</taxon>
    </lineage>
</organism>
<evidence type="ECO:0000313" key="3">
    <source>
        <dbReference type="EMBL" id="PLW19601.1"/>
    </source>
</evidence>
<keyword evidence="2" id="KW-1133">Transmembrane helix</keyword>
<gene>
    <name evidence="4" type="ORF">PCANC_12137</name>
    <name evidence="3" type="ORF">PCANC_14947</name>
</gene>
<accession>A0A2N5VGD8</accession>
<evidence type="ECO:0000256" key="2">
    <source>
        <dbReference type="SAM" id="Phobius"/>
    </source>
</evidence>
<evidence type="ECO:0000313" key="4">
    <source>
        <dbReference type="EMBL" id="PLW49075.1"/>
    </source>
</evidence>
<dbReference type="AlphaFoldDB" id="A0A2N5VGD8"/>
<comment type="caution">
    <text evidence="4">The sequence shown here is derived from an EMBL/GenBank/DDBJ whole genome shotgun (WGS) entry which is preliminary data.</text>
</comment>
<dbReference type="Proteomes" id="UP000235388">
    <property type="component" value="Unassembled WGS sequence"/>
</dbReference>
<sequence length="554" mass="61392">MATGYENSYGSDWTRLHTSKTDLDTSTEVGTTVSLSSTAAPAPALQRLSFARHPSVIGSSLGPAPLIEKNARPANQNVGGIVFGAMAHIISPERNPSSYNPSSIDVQAILDGLTSKPVGLNDFKRFLNQIRRGEYQVEHNSWISCAPILVDFLLEFKSYADGFSRLSLRDQSQCPHPFEIICYLNSQNPDGPTDTNDSASHLSQDDSFFNLEAVARELSKKISQDVDTSLMRENDDTRTPTSSPRPINRKVNWAPSVRSNNHPHDPDWDGTGSTLSATLHEGSILKAARHDPKANSQLSSSIVMDKLKGVEPANQPLRSSFNTLVRSYLGTSISLKEQNGLLSSCQYINFETIQRAMLEARYTNHPAVLSGIVAEILIGLNSHVLPLFVTSSMTKERAASYPKSKTLWGSFWILIASIFNLLMMIVPSPLMSPWKIDKPIPKPYRLLLFPVIWMGLALIIQDRMKNYCILCWKKNFRSCESGYSPNEQRIQAKVHAPEKDIIGLSGSNGSANLDFPLEGNETKMTSHQIMTYLITSFVFAVIIQSFFLILPLLS</sequence>
<name>A0A2N5VGD8_9BASI</name>